<dbReference type="EMBL" id="AMFJ01028967">
    <property type="protein sequence ID" value="EKD44104.1"/>
    <property type="molecule type" value="Genomic_DNA"/>
</dbReference>
<accession>K2A2B0</accession>
<evidence type="ECO:0000313" key="2">
    <source>
        <dbReference type="EMBL" id="EKD44104.1"/>
    </source>
</evidence>
<organism evidence="2">
    <name type="scientific">uncultured bacterium</name>
    <name type="common">gcode 4</name>
    <dbReference type="NCBI Taxonomy" id="1234023"/>
    <lineage>
        <taxon>Bacteria</taxon>
        <taxon>environmental samples</taxon>
    </lineage>
</organism>
<keyword evidence="2" id="KW-0489">Methyltransferase</keyword>
<protein>
    <submittedName>
        <fullName evidence="2">Methyltransferase type 11</fullName>
    </submittedName>
</protein>
<dbReference type="GO" id="GO:0032259">
    <property type="term" value="P:methylation"/>
    <property type="evidence" value="ECO:0007669"/>
    <property type="project" value="UniProtKB-KW"/>
</dbReference>
<dbReference type="InterPro" id="IPR029063">
    <property type="entry name" value="SAM-dependent_MTases_sf"/>
</dbReference>
<reference evidence="2" key="1">
    <citation type="journal article" date="2012" name="Science">
        <title>Fermentation, hydrogen, and sulfur metabolism in multiple uncultivated bacterial phyla.</title>
        <authorList>
            <person name="Wrighton K.C."/>
            <person name="Thomas B.C."/>
            <person name="Sharon I."/>
            <person name="Miller C.S."/>
            <person name="Castelle C.J."/>
            <person name="VerBerkmoes N.C."/>
            <person name="Wilkins M.J."/>
            <person name="Hettich R.L."/>
            <person name="Lipton M.S."/>
            <person name="Williams K.H."/>
            <person name="Long P.E."/>
            <person name="Banfield J.F."/>
        </authorList>
    </citation>
    <scope>NUCLEOTIDE SEQUENCE [LARGE SCALE GENOMIC DNA]</scope>
</reference>
<sequence>MKNKSKYWDEYYKNSDLEFDINNYPLFTKSLYLNIIEQIKGLNLLKSAKILDIWWWNGKLIKCYMNETVEKYVVDISDEQIKNANEIGVKWYLVDIEKEVLPFDDEYFDFVILTEVLEHIYDYDFVISEARRVVKKWWKLLVTTPNLTSLSSRIRIFFWFPLTSQSFDKSHIRFFRFEDLEEILKVHGFVNFIRLTTYAFLPTLTSLIKVPFLWKINKNFGEHIILVANK</sequence>
<proteinExistence type="predicted"/>
<feature type="domain" description="Methyltransferase type 11" evidence="1">
    <location>
        <begin position="63"/>
        <end position="136"/>
    </location>
</feature>
<comment type="caution">
    <text evidence="2">The sequence shown here is derived from an EMBL/GenBank/DDBJ whole genome shotgun (WGS) entry which is preliminary data.</text>
</comment>
<dbReference type="Pfam" id="PF08241">
    <property type="entry name" value="Methyltransf_11"/>
    <property type="match status" value="1"/>
</dbReference>
<gene>
    <name evidence="2" type="ORF">ACD_71C00236G0004</name>
</gene>
<dbReference type="InterPro" id="IPR013216">
    <property type="entry name" value="Methyltransf_11"/>
</dbReference>
<dbReference type="AlphaFoldDB" id="K2A2B0"/>
<name>K2A2B0_9BACT</name>
<dbReference type="Gene3D" id="3.40.50.150">
    <property type="entry name" value="Vaccinia Virus protein VP39"/>
    <property type="match status" value="1"/>
</dbReference>
<dbReference type="GO" id="GO:0008757">
    <property type="term" value="F:S-adenosylmethionine-dependent methyltransferase activity"/>
    <property type="evidence" value="ECO:0007669"/>
    <property type="project" value="InterPro"/>
</dbReference>
<dbReference type="SUPFAM" id="SSF53335">
    <property type="entry name" value="S-adenosyl-L-methionine-dependent methyltransferases"/>
    <property type="match status" value="1"/>
</dbReference>
<dbReference type="CDD" id="cd02440">
    <property type="entry name" value="AdoMet_MTases"/>
    <property type="match status" value="1"/>
</dbReference>
<evidence type="ECO:0000259" key="1">
    <source>
        <dbReference type="Pfam" id="PF08241"/>
    </source>
</evidence>
<keyword evidence="2" id="KW-0808">Transferase</keyword>